<proteinExistence type="predicted"/>
<feature type="compositionally biased region" description="Basic residues" evidence="1">
    <location>
        <begin position="645"/>
        <end position="657"/>
    </location>
</feature>
<dbReference type="PANTHER" id="PTHR48125:SF12">
    <property type="entry name" value="AT HOOK TRANSCRIPTION FACTOR FAMILY-RELATED"/>
    <property type="match status" value="1"/>
</dbReference>
<dbReference type="EMBL" id="KN834767">
    <property type="protein sequence ID" value="KIK62350.1"/>
    <property type="molecule type" value="Genomic_DNA"/>
</dbReference>
<feature type="region of interest" description="Disordered" evidence="1">
    <location>
        <begin position="60"/>
        <end position="297"/>
    </location>
</feature>
<feature type="compositionally biased region" description="Pro residues" evidence="1">
    <location>
        <begin position="268"/>
        <end position="281"/>
    </location>
</feature>
<feature type="compositionally biased region" description="Low complexity" evidence="1">
    <location>
        <begin position="284"/>
        <end position="297"/>
    </location>
</feature>
<evidence type="ECO:0000313" key="3">
    <source>
        <dbReference type="Proteomes" id="UP000053593"/>
    </source>
</evidence>
<sequence length="816" mass="89907">MIQKSGRGRRRERETGLKMSSERENRVQKNVQNVQVGAGFRILDVYLFFSAESIPEPTLKTIESNRSKSKATMPGSLFPRSPSLMPSEVGHSDRDDSRQERRTSWNFGFDQEEEAGPSSPKSPFRPPQVSSVRDAVIKFRTDADVDPNILLPSPSRRKGKEREVDEDSVKMPPPPIIRHEGDSSREIRFRGKERELSEARELHMEKEKRWERDRDKGSLTGKDALDEEKGREEEREKDKERIRNLEKEVERLQEELRRRPMSGSAFLSPPPPPPPPPPPLPALSISVRSELNSSSSSAPFAFARAALKHAPAPVEAPINPPRRHAQPTVGITADKMAAFLKEMKTVRLRKVGSQSSLGKSTSDSSRRESFGDDNSRSIGDLERSRLSISDLRTTKETQGDRAAGPSSVLMREPSWPSTRSVSSNGDGDASQRKRKRTVSIDESEEGADDLSIQIQKLRESMLKNAKQRRILEADTSFTSTSTSNPRFRPLPSTSSSQSRHSASFEDSSSFVLPEGTSFPSRAWGSVSSHSRSDRDSNTNQSVPPPPSIDTPSLCSDNDAEMDPERPGHEADSSTPPSTPPGVTANFAASPKYVDLEVGIKDAEDEQQTGPSMTKQQKVLRSSPHPNAYSAAKRVPASPLPNPSPKRPKPPARSRTGTRPRPPTPPRKLPTPQDESDDGEGEDPLLLSFDNGEEFVSASVSTSSQPTRKSGRRRSTLDEELRAAHKASLMTEVEGDWGEDELESGMYVGTGVRSKKHGFMAHGGAGGVPVWMGEGYVLGVDGAEEEAEPEEEKSGSFILPSRIPVLKTKSARAMKGR</sequence>
<dbReference type="HOGENOM" id="CLU_010167_0_0_1"/>
<evidence type="ECO:0000313" key="2">
    <source>
        <dbReference type="EMBL" id="KIK62350.1"/>
    </source>
</evidence>
<feature type="compositionally biased region" description="Low complexity" evidence="1">
    <location>
        <begin position="492"/>
        <end position="501"/>
    </location>
</feature>
<dbReference type="AlphaFoldDB" id="A0A0D0BEY0"/>
<feature type="compositionally biased region" description="Basic and acidic residues" evidence="1">
    <location>
        <begin position="364"/>
        <end position="385"/>
    </location>
</feature>
<feature type="compositionally biased region" description="Polar residues" evidence="1">
    <location>
        <begin position="415"/>
        <end position="425"/>
    </location>
</feature>
<feature type="compositionally biased region" description="Acidic residues" evidence="1">
    <location>
        <begin position="673"/>
        <end position="682"/>
    </location>
</feature>
<gene>
    <name evidence="2" type="ORF">GYMLUDRAFT_95973</name>
</gene>
<reference evidence="2 3" key="1">
    <citation type="submission" date="2014-04" db="EMBL/GenBank/DDBJ databases">
        <title>Evolutionary Origins and Diversification of the Mycorrhizal Mutualists.</title>
        <authorList>
            <consortium name="DOE Joint Genome Institute"/>
            <consortium name="Mycorrhizal Genomics Consortium"/>
            <person name="Kohler A."/>
            <person name="Kuo A."/>
            <person name="Nagy L.G."/>
            <person name="Floudas D."/>
            <person name="Copeland A."/>
            <person name="Barry K.W."/>
            <person name="Cichocki N."/>
            <person name="Veneault-Fourrey C."/>
            <person name="LaButti K."/>
            <person name="Lindquist E.A."/>
            <person name="Lipzen A."/>
            <person name="Lundell T."/>
            <person name="Morin E."/>
            <person name="Murat C."/>
            <person name="Riley R."/>
            <person name="Ohm R."/>
            <person name="Sun H."/>
            <person name="Tunlid A."/>
            <person name="Henrissat B."/>
            <person name="Grigoriev I.V."/>
            <person name="Hibbett D.S."/>
            <person name="Martin F."/>
        </authorList>
    </citation>
    <scope>NUCLEOTIDE SEQUENCE [LARGE SCALE GENOMIC DNA]</scope>
    <source>
        <strain evidence="2 3">FD-317 M1</strain>
    </source>
</reference>
<feature type="compositionally biased region" description="Basic and acidic residues" evidence="1">
    <location>
        <begin position="11"/>
        <end position="27"/>
    </location>
</feature>
<protein>
    <submittedName>
        <fullName evidence="2">Uncharacterized protein</fullName>
    </submittedName>
</protein>
<dbReference type="OrthoDB" id="3256736at2759"/>
<evidence type="ECO:0000256" key="1">
    <source>
        <dbReference type="SAM" id="MobiDB-lite"/>
    </source>
</evidence>
<feature type="compositionally biased region" description="Basic and acidic residues" evidence="1">
    <location>
        <begin position="90"/>
        <end position="103"/>
    </location>
</feature>
<feature type="region of interest" description="Disordered" evidence="1">
    <location>
        <begin position="346"/>
        <end position="453"/>
    </location>
</feature>
<feature type="compositionally biased region" description="Polar residues" evidence="1">
    <location>
        <begin position="352"/>
        <end position="363"/>
    </location>
</feature>
<feature type="compositionally biased region" description="Basic and acidic residues" evidence="1">
    <location>
        <begin position="177"/>
        <end position="258"/>
    </location>
</feature>
<accession>A0A0D0BEY0</accession>
<feature type="compositionally biased region" description="Basic residues" evidence="1">
    <location>
        <begin position="1"/>
        <end position="10"/>
    </location>
</feature>
<dbReference type="PANTHER" id="PTHR48125">
    <property type="entry name" value="LP07818P1"/>
    <property type="match status" value="1"/>
</dbReference>
<dbReference type="SUPFAM" id="SSF101447">
    <property type="entry name" value="Formin homology 2 domain (FH2 domain)"/>
    <property type="match status" value="1"/>
</dbReference>
<dbReference type="Proteomes" id="UP000053593">
    <property type="component" value="Unassembled WGS sequence"/>
</dbReference>
<feature type="compositionally biased region" description="Polar residues" evidence="1">
    <location>
        <begin position="607"/>
        <end position="619"/>
    </location>
</feature>
<feature type="region of interest" description="Disordered" evidence="1">
    <location>
        <begin position="1"/>
        <end position="30"/>
    </location>
</feature>
<feature type="compositionally biased region" description="Basic and acidic residues" evidence="1">
    <location>
        <begin position="160"/>
        <end position="169"/>
    </location>
</feature>
<organism evidence="2 3">
    <name type="scientific">Collybiopsis luxurians FD-317 M1</name>
    <dbReference type="NCBI Taxonomy" id="944289"/>
    <lineage>
        <taxon>Eukaryota</taxon>
        <taxon>Fungi</taxon>
        <taxon>Dikarya</taxon>
        <taxon>Basidiomycota</taxon>
        <taxon>Agaricomycotina</taxon>
        <taxon>Agaricomycetes</taxon>
        <taxon>Agaricomycetidae</taxon>
        <taxon>Agaricales</taxon>
        <taxon>Marasmiineae</taxon>
        <taxon>Omphalotaceae</taxon>
        <taxon>Collybiopsis</taxon>
        <taxon>Collybiopsis luxurians</taxon>
    </lineage>
</organism>
<feature type="compositionally biased region" description="Polar residues" evidence="1">
    <location>
        <begin position="475"/>
        <end position="485"/>
    </location>
</feature>
<name>A0A0D0BEY0_9AGAR</name>
<feature type="region of interest" description="Disordered" evidence="1">
    <location>
        <begin position="469"/>
        <end position="717"/>
    </location>
</feature>
<feature type="compositionally biased region" description="Basic and acidic residues" evidence="1">
    <location>
        <begin position="562"/>
        <end position="571"/>
    </location>
</feature>
<feature type="region of interest" description="Disordered" evidence="1">
    <location>
        <begin position="311"/>
        <end position="330"/>
    </location>
</feature>
<keyword evidence="3" id="KW-1185">Reference proteome</keyword>
<feature type="compositionally biased region" description="Polar residues" evidence="1">
    <location>
        <begin position="697"/>
        <end position="707"/>
    </location>
</feature>
<feature type="compositionally biased region" description="Pro residues" evidence="1">
    <location>
        <begin position="659"/>
        <end position="668"/>
    </location>
</feature>